<dbReference type="GO" id="GO:0005525">
    <property type="term" value="F:GTP binding"/>
    <property type="evidence" value="ECO:0007669"/>
    <property type="project" value="InterPro"/>
</dbReference>
<dbReference type="SMART" id="SM00053">
    <property type="entry name" value="DYNc"/>
    <property type="match status" value="1"/>
</dbReference>
<proteinExistence type="predicted"/>
<dbReference type="AlphaFoldDB" id="A0A7J7GSJ0"/>
<name>A0A7J7GSJ0_CAMSI</name>
<feature type="domain" description="Dynamin-type G" evidence="6">
    <location>
        <begin position="46"/>
        <end position="319"/>
    </location>
</feature>
<dbReference type="GO" id="GO:0016020">
    <property type="term" value="C:membrane"/>
    <property type="evidence" value="ECO:0007669"/>
    <property type="project" value="TreeGrafter"/>
</dbReference>
<dbReference type="Pfam" id="PF02212">
    <property type="entry name" value="GED"/>
    <property type="match status" value="1"/>
</dbReference>
<dbReference type="SUPFAM" id="SSF52540">
    <property type="entry name" value="P-loop containing nucleoside triphosphate hydrolases"/>
    <property type="match status" value="1"/>
</dbReference>
<feature type="compositionally biased region" description="Basic and acidic residues" evidence="4">
    <location>
        <begin position="449"/>
        <end position="465"/>
    </location>
</feature>
<dbReference type="InterPro" id="IPR022812">
    <property type="entry name" value="Dynamin"/>
</dbReference>
<dbReference type="GO" id="GO:0008017">
    <property type="term" value="F:microtubule binding"/>
    <property type="evidence" value="ECO:0007669"/>
    <property type="project" value="TreeGrafter"/>
</dbReference>
<dbReference type="FunFam" id="3.40.50.300:FF:001027">
    <property type="entry name" value="dynamin-related protein 3A"/>
    <property type="match status" value="1"/>
</dbReference>
<evidence type="ECO:0008006" key="9">
    <source>
        <dbReference type="Google" id="ProtNLM"/>
    </source>
</evidence>
<sequence>MADEPVDSAHPSCPAQSSNAASLGGSLIPIVNKLQDIFAQLGSQSTIELPQVAVVGSQSSGKSSVLEALVGRDFLPRGPEICTRRPLVLQLLQTKRKPDGTDEEYGEFLHLPGKRFFDFNEIRWEIQAETEREAGENKGVSDKQIRLKIFSPNVLDITLVDLPGITKVPVGDQPSDIEARIRTMIMSYIKLPSCLILAVTPANSDLANSDALQIAGNADPDGYRTIGVITKLDIMDRGTDARNFLLGKVIPLRLGYVGVVNRSQEDIMLNRSIKDALVAEEKFFRSRPVYSDLADRCGVPQLAKKLNQILVQHIKTVLPGLKSRISTALEVDPCEDLTDDDIRTAIQNATGPKSALFVPEVPFEVLIRRQIARLLDPSLQCARFIYDELMKMSHCCMVNELQRFPVLRKRMDEMDYINTSHPRFIGGSTAVEKALEHTKSSRITSSIPRSRDAVDSEKTSTSERNLKSRAILARPVNGIVPEQGVRPVADVERTTSSGAIPVSNWGISSIFGGSENRTSVKENSTNKSFREPVQSMEHAVSMIHLREPPSILRPSEIRSEQEAIEIEVTKLLLRSYYDIVRRMLEDSIPKAIMHFLVNHTKRELHNVFIKKLYRDNLFEEMLQEPDEVSMKRKRTREMLRVLQQAFRTLDELPLEAETVERGYSVSTDPTGLPKIHGLPSMYSTSSGSTESYTSFT</sequence>
<feature type="domain" description="GED" evidence="5">
    <location>
        <begin position="566"/>
        <end position="657"/>
    </location>
</feature>
<evidence type="ECO:0000256" key="2">
    <source>
        <dbReference type="ARBA" id="ARBA00023134"/>
    </source>
</evidence>
<dbReference type="PRINTS" id="PR00195">
    <property type="entry name" value="DYNAMIN"/>
</dbReference>
<gene>
    <name evidence="7" type="ORF">HYC85_017747</name>
</gene>
<evidence type="ECO:0000313" key="7">
    <source>
        <dbReference type="EMBL" id="KAF5943670.1"/>
    </source>
</evidence>
<dbReference type="InterPro" id="IPR000375">
    <property type="entry name" value="Dynamin_stalk"/>
</dbReference>
<evidence type="ECO:0000256" key="3">
    <source>
        <dbReference type="ARBA" id="ARBA00023175"/>
    </source>
</evidence>
<dbReference type="InterPro" id="IPR001401">
    <property type="entry name" value="Dynamin_GTPase"/>
</dbReference>
<dbReference type="Gene3D" id="1.20.120.1240">
    <property type="entry name" value="Dynamin, middle domain"/>
    <property type="match status" value="1"/>
</dbReference>
<reference evidence="8" key="1">
    <citation type="journal article" date="2020" name="Nat. Commun.">
        <title>Genome assembly of wild tea tree DASZ reveals pedigree and selection history of tea varieties.</title>
        <authorList>
            <person name="Zhang W."/>
            <person name="Zhang Y."/>
            <person name="Qiu H."/>
            <person name="Guo Y."/>
            <person name="Wan H."/>
            <person name="Zhang X."/>
            <person name="Scossa F."/>
            <person name="Alseekh S."/>
            <person name="Zhang Q."/>
            <person name="Wang P."/>
            <person name="Xu L."/>
            <person name="Schmidt M.H."/>
            <person name="Jia X."/>
            <person name="Li D."/>
            <person name="Zhu A."/>
            <person name="Guo F."/>
            <person name="Chen W."/>
            <person name="Ni D."/>
            <person name="Usadel B."/>
            <person name="Fernie A.R."/>
            <person name="Wen W."/>
        </authorList>
    </citation>
    <scope>NUCLEOTIDE SEQUENCE [LARGE SCALE GENOMIC DNA]</scope>
    <source>
        <strain evidence="8">cv. G240</strain>
    </source>
</reference>
<feature type="region of interest" description="Disordered" evidence="4">
    <location>
        <begin position="663"/>
        <end position="696"/>
    </location>
</feature>
<keyword evidence="8" id="KW-1185">Reference proteome</keyword>
<dbReference type="InterPro" id="IPR003130">
    <property type="entry name" value="GED"/>
</dbReference>
<dbReference type="PANTHER" id="PTHR11566">
    <property type="entry name" value="DYNAMIN"/>
    <property type="match status" value="1"/>
</dbReference>
<comment type="caution">
    <text evidence="7">The sequence shown here is derived from an EMBL/GenBank/DDBJ whole genome shotgun (WGS) entry which is preliminary data.</text>
</comment>
<dbReference type="InterPro" id="IPR020850">
    <property type="entry name" value="GED_dom"/>
</dbReference>
<dbReference type="InterPro" id="IPR027417">
    <property type="entry name" value="P-loop_NTPase"/>
</dbReference>
<dbReference type="InterPro" id="IPR030381">
    <property type="entry name" value="G_DYNAMIN_dom"/>
</dbReference>
<keyword evidence="3" id="KW-0505">Motor protein</keyword>
<dbReference type="Pfam" id="PF01031">
    <property type="entry name" value="Dynamin_M"/>
    <property type="match status" value="2"/>
</dbReference>
<dbReference type="GO" id="GO:0005874">
    <property type="term" value="C:microtubule"/>
    <property type="evidence" value="ECO:0007669"/>
    <property type="project" value="TreeGrafter"/>
</dbReference>
<organism evidence="7 8">
    <name type="scientific">Camellia sinensis</name>
    <name type="common">Tea plant</name>
    <name type="synonym">Thea sinensis</name>
    <dbReference type="NCBI Taxonomy" id="4442"/>
    <lineage>
        <taxon>Eukaryota</taxon>
        <taxon>Viridiplantae</taxon>
        <taxon>Streptophyta</taxon>
        <taxon>Embryophyta</taxon>
        <taxon>Tracheophyta</taxon>
        <taxon>Spermatophyta</taxon>
        <taxon>Magnoliopsida</taxon>
        <taxon>eudicotyledons</taxon>
        <taxon>Gunneridae</taxon>
        <taxon>Pentapetalae</taxon>
        <taxon>asterids</taxon>
        <taxon>Ericales</taxon>
        <taxon>Theaceae</taxon>
        <taxon>Camellia</taxon>
    </lineage>
</organism>
<keyword evidence="2" id="KW-0342">GTP-binding</keyword>
<dbReference type="SMART" id="SM00302">
    <property type="entry name" value="GED"/>
    <property type="match status" value="1"/>
</dbReference>
<evidence type="ECO:0000313" key="8">
    <source>
        <dbReference type="Proteomes" id="UP000593564"/>
    </source>
</evidence>
<dbReference type="CDD" id="cd08771">
    <property type="entry name" value="DLP_1"/>
    <property type="match status" value="1"/>
</dbReference>
<dbReference type="PANTHER" id="PTHR11566:SF21">
    <property type="entry name" value="DYNAMIN RELATED PROTEIN 1, ISOFORM A"/>
    <property type="match status" value="1"/>
</dbReference>
<reference evidence="7 8" key="2">
    <citation type="submission" date="2020-07" db="EMBL/GenBank/DDBJ databases">
        <title>Genome assembly of wild tea tree DASZ reveals pedigree and selection history of tea varieties.</title>
        <authorList>
            <person name="Zhang W."/>
        </authorList>
    </citation>
    <scope>NUCLEOTIDE SEQUENCE [LARGE SCALE GENOMIC DNA]</scope>
    <source>
        <strain evidence="8">cv. G240</strain>
        <tissue evidence="7">Leaf</tissue>
    </source>
</reference>
<keyword evidence="1" id="KW-0547">Nucleotide-binding</keyword>
<feature type="compositionally biased region" description="Low complexity" evidence="4">
    <location>
        <begin position="680"/>
        <end position="696"/>
    </location>
</feature>
<evidence type="ECO:0000259" key="6">
    <source>
        <dbReference type="PROSITE" id="PS51718"/>
    </source>
</evidence>
<dbReference type="GO" id="GO:0003924">
    <property type="term" value="F:GTPase activity"/>
    <property type="evidence" value="ECO:0007669"/>
    <property type="project" value="InterPro"/>
</dbReference>
<feature type="region of interest" description="Disordered" evidence="4">
    <location>
        <begin position="439"/>
        <end position="465"/>
    </location>
</feature>
<dbReference type="PROSITE" id="PS51388">
    <property type="entry name" value="GED"/>
    <property type="match status" value="1"/>
</dbReference>
<dbReference type="Proteomes" id="UP000593564">
    <property type="component" value="Unassembled WGS sequence"/>
</dbReference>
<accession>A0A7J7GSJ0</accession>
<dbReference type="InterPro" id="IPR045063">
    <property type="entry name" value="Dynamin_N"/>
</dbReference>
<evidence type="ECO:0000256" key="4">
    <source>
        <dbReference type="SAM" id="MobiDB-lite"/>
    </source>
</evidence>
<evidence type="ECO:0000259" key="5">
    <source>
        <dbReference type="PROSITE" id="PS51388"/>
    </source>
</evidence>
<evidence type="ECO:0000256" key="1">
    <source>
        <dbReference type="ARBA" id="ARBA00022741"/>
    </source>
</evidence>
<protein>
    <recommendedName>
        <fullName evidence="9">Dynamin-related protein 3A</fullName>
    </recommendedName>
</protein>
<dbReference type="Gene3D" id="3.40.50.300">
    <property type="entry name" value="P-loop containing nucleotide triphosphate hydrolases"/>
    <property type="match status" value="1"/>
</dbReference>
<dbReference type="GO" id="GO:0005737">
    <property type="term" value="C:cytoplasm"/>
    <property type="evidence" value="ECO:0007669"/>
    <property type="project" value="TreeGrafter"/>
</dbReference>
<dbReference type="Pfam" id="PF00350">
    <property type="entry name" value="Dynamin_N"/>
    <property type="match status" value="1"/>
</dbReference>
<dbReference type="FunFam" id="1.20.120.1240:FF:000018">
    <property type="entry name" value="Dynamin-related protein 3A"/>
    <property type="match status" value="1"/>
</dbReference>
<dbReference type="EMBL" id="JACBKZ010000008">
    <property type="protein sequence ID" value="KAF5943670.1"/>
    <property type="molecule type" value="Genomic_DNA"/>
</dbReference>
<dbReference type="PROSITE" id="PS51718">
    <property type="entry name" value="G_DYNAMIN_2"/>
    <property type="match status" value="1"/>
</dbReference>